<dbReference type="PANTHER" id="PTHR32063:SF78">
    <property type="entry name" value="ACRB_ACRD_ACRF FAMILY PROTEIN"/>
    <property type="match status" value="1"/>
</dbReference>
<feature type="transmembrane region" description="Helical" evidence="1">
    <location>
        <begin position="334"/>
        <end position="353"/>
    </location>
</feature>
<reference evidence="2" key="1">
    <citation type="journal article" date="2024" name="Antonie Van Leeuwenhoek">
        <title>Bradyrhizobium ontarionense sp. nov., a novel bacterial symbiont isolated from Aeschynomene indica (Indian jointvetch), harbours photosynthesis, nitrogen fixation and nitrous oxide (N2O) reductase genes.</title>
        <authorList>
            <person name="Bromfield E.S.P."/>
            <person name="Cloutier S."/>
        </authorList>
    </citation>
    <scope>NUCLEOTIDE SEQUENCE</scope>
    <source>
        <strain evidence="2">A19</strain>
    </source>
</reference>
<dbReference type="SUPFAM" id="SSF82866">
    <property type="entry name" value="Multidrug efflux transporter AcrB transmembrane domain"/>
    <property type="match status" value="2"/>
</dbReference>
<feature type="transmembrane region" description="Helical" evidence="1">
    <location>
        <begin position="848"/>
        <end position="866"/>
    </location>
</feature>
<organism evidence="2 3">
    <name type="scientific">Bradyrhizobium ontarionense</name>
    <dbReference type="NCBI Taxonomy" id="2898149"/>
    <lineage>
        <taxon>Bacteria</taxon>
        <taxon>Pseudomonadati</taxon>
        <taxon>Pseudomonadota</taxon>
        <taxon>Alphaproteobacteria</taxon>
        <taxon>Hyphomicrobiales</taxon>
        <taxon>Nitrobacteraceae</taxon>
        <taxon>Bradyrhizobium</taxon>
    </lineage>
</organism>
<dbReference type="Gene3D" id="3.30.70.1430">
    <property type="entry name" value="Multidrug efflux transporter AcrB pore domain"/>
    <property type="match status" value="2"/>
</dbReference>
<dbReference type="SUPFAM" id="SSF82693">
    <property type="entry name" value="Multidrug efflux transporter AcrB pore domain, PN1, PN2, PC1 and PC2 subdomains"/>
    <property type="match status" value="3"/>
</dbReference>
<dbReference type="Gene3D" id="3.30.2090.10">
    <property type="entry name" value="Multidrug efflux transporter AcrB TolC docking domain, DN and DC subdomains"/>
    <property type="match status" value="2"/>
</dbReference>
<feature type="transmembrane region" description="Helical" evidence="1">
    <location>
        <begin position="387"/>
        <end position="410"/>
    </location>
</feature>
<gene>
    <name evidence="2" type="ORF">LQG66_29300</name>
</gene>
<feature type="transmembrane region" description="Helical" evidence="1">
    <location>
        <begin position="12"/>
        <end position="32"/>
    </location>
</feature>
<feature type="transmembrane region" description="Helical" evidence="1">
    <location>
        <begin position="519"/>
        <end position="539"/>
    </location>
</feature>
<evidence type="ECO:0000313" key="3">
    <source>
        <dbReference type="Proteomes" id="UP001431010"/>
    </source>
</evidence>
<feature type="transmembrane region" description="Helical" evidence="1">
    <location>
        <begin position="945"/>
        <end position="965"/>
    </location>
</feature>
<feature type="transmembrane region" description="Helical" evidence="1">
    <location>
        <begin position="360"/>
        <end position="381"/>
    </location>
</feature>
<keyword evidence="3" id="KW-1185">Reference proteome</keyword>
<dbReference type="PRINTS" id="PR00702">
    <property type="entry name" value="ACRIFLAVINRP"/>
</dbReference>
<dbReference type="RefSeq" id="WP_231319317.1">
    <property type="nucleotide sequence ID" value="NZ_CP088156.1"/>
</dbReference>
<dbReference type="Gene3D" id="1.20.1640.10">
    <property type="entry name" value="Multidrug efflux transporter AcrB transmembrane domain"/>
    <property type="match status" value="2"/>
</dbReference>
<proteinExistence type="predicted"/>
<keyword evidence="1" id="KW-0472">Membrane</keyword>
<sequence>MNISEPFIKRPVATTLLALGLLLVGIICYFRLPIASLPTVERPTIAVWASLPGASPDIVATSINVPLSRELGVIPGLVEMSSLNTQGGVQITLQFELSVNIDAAANAVQSAINTASPNLPSGMPQPPIYYKANPGGAPVIALALTSQVVDSSDVYAYADTIVAQRLSQVKGVARVVISGAERPAVRIQVDPDTLAGMSLSLEHVRAAVASASLNLPKGSISVEDRVYTIGTNDQLFHADEYRQIVVGWSNGAPVLLRDVARVEDSVLNTKLAGWFNNERAVLLFVYREADANVVETVDEILSLVPQLSRWIPPAIKVNVAYDRTLLIRASIADIQMTIAVASILIVLVISLFLKRLWTTAISSVVVPVTLAGTLAAIYALGYSLNNLSLMALTIAVGFVVDDTVIVIENTTRLIEEGSSPIEAAIKGSRQIGFTIVSITAALIAALIPVIFMPDIVGRYFREFGFTLMIAIILSAVLSLTLTPMLCARQPGRSTGRTAHGHGFVEGYLRSLDWTIRHQFLVITTIAGILAGTAWFYVALPKGYMPTQDTGILFVRTYSNPSISFAAMERLQRQVSTTIQSDPAVSDLVSYIGAGIGGVMSWGYMMVNLRPPEQRHESVQEVSERLRQKLAPLKDVATYFIPIQDLNVGTQNNALRFQYVVSSTDPALVARWSETMRRRLIALPEIRDLITNSETTGLEAGLVIDRPRAARRGVTPVGIDNTLYDAFGQRWINLIYLPLNFSEVILEVDPARQTDPSQLDRLFVPGLNGVQVALSSVTRPRRVHGSMWLNYDDRFPATTISFDTKPGVSIGDAISAIRKAEVEANIPDDVKTHFRGEAGEAAQSQNTTVLLFIAALLAIYIVLGMLYESFVHPVIVLSVLPSATFGAFLALSLTGLELNLMSSIACILLVGIVMKNAIMMIDFAITAERKDGLSPIQAIREAASARFRPIVMTSIVALLSACPLALNTGPGHELRQPVGIALVGGLLLSQVLTLYTTPAMYLLLGRFASKSARAGLG</sequence>
<dbReference type="PANTHER" id="PTHR32063">
    <property type="match status" value="1"/>
</dbReference>
<feature type="transmembrane region" description="Helical" evidence="1">
    <location>
        <begin position="463"/>
        <end position="486"/>
    </location>
</feature>
<dbReference type="SUPFAM" id="SSF82714">
    <property type="entry name" value="Multidrug efflux transporter AcrB TolC docking domain, DN and DC subdomains"/>
    <property type="match status" value="2"/>
</dbReference>
<dbReference type="Proteomes" id="UP001431010">
    <property type="component" value="Chromosome"/>
</dbReference>
<feature type="transmembrane region" description="Helical" evidence="1">
    <location>
        <begin position="977"/>
        <end position="1003"/>
    </location>
</feature>
<protein>
    <submittedName>
        <fullName evidence="2">Efflux RND transporter permease subunit</fullName>
    </submittedName>
</protein>
<evidence type="ECO:0000256" key="1">
    <source>
        <dbReference type="SAM" id="Phobius"/>
    </source>
</evidence>
<dbReference type="Gene3D" id="3.30.70.1320">
    <property type="entry name" value="Multidrug efflux transporter AcrB pore domain like"/>
    <property type="match status" value="1"/>
</dbReference>
<feature type="transmembrane region" description="Helical" evidence="1">
    <location>
        <begin position="431"/>
        <end position="451"/>
    </location>
</feature>
<keyword evidence="1" id="KW-0812">Transmembrane</keyword>
<accession>A0ABY3R7J9</accession>
<dbReference type="Pfam" id="PF00873">
    <property type="entry name" value="ACR_tran"/>
    <property type="match status" value="1"/>
</dbReference>
<dbReference type="EMBL" id="CP088156">
    <property type="protein sequence ID" value="UFZ03294.1"/>
    <property type="molecule type" value="Genomic_DNA"/>
</dbReference>
<dbReference type="Gene3D" id="3.30.70.1440">
    <property type="entry name" value="Multidrug efflux transporter AcrB pore domain"/>
    <property type="match status" value="1"/>
</dbReference>
<dbReference type="InterPro" id="IPR027463">
    <property type="entry name" value="AcrB_DN_DC_subdom"/>
</dbReference>
<evidence type="ECO:0000313" key="2">
    <source>
        <dbReference type="EMBL" id="UFZ03294.1"/>
    </source>
</evidence>
<keyword evidence="1" id="KW-1133">Transmembrane helix</keyword>
<name>A0ABY3R7J9_9BRAD</name>
<dbReference type="InterPro" id="IPR001036">
    <property type="entry name" value="Acrflvin-R"/>
</dbReference>
<feature type="transmembrane region" description="Helical" evidence="1">
    <location>
        <begin position="899"/>
        <end position="924"/>
    </location>
</feature>